<organism evidence="3 4">
    <name type="scientific">Irregularibacter muris</name>
    <dbReference type="NCBI Taxonomy" id="1796619"/>
    <lineage>
        <taxon>Bacteria</taxon>
        <taxon>Bacillati</taxon>
        <taxon>Bacillota</taxon>
        <taxon>Clostridia</taxon>
        <taxon>Eubacteriales</taxon>
        <taxon>Eubacteriaceae</taxon>
        <taxon>Irregularibacter</taxon>
    </lineage>
</organism>
<dbReference type="Proteomes" id="UP001205748">
    <property type="component" value="Unassembled WGS sequence"/>
</dbReference>
<dbReference type="RefSeq" id="WP_257532415.1">
    <property type="nucleotide sequence ID" value="NZ_JANKAS010000012.1"/>
</dbReference>
<dbReference type="SUPFAM" id="SSF56281">
    <property type="entry name" value="Metallo-hydrolase/oxidoreductase"/>
    <property type="match status" value="1"/>
</dbReference>
<dbReference type="SUPFAM" id="SSF57884">
    <property type="entry name" value="Ada DNA repair protein, N-terminal domain (N-Ada 10)"/>
    <property type="match status" value="1"/>
</dbReference>
<keyword evidence="1" id="KW-0010">Activator</keyword>
<dbReference type="GO" id="GO:0003677">
    <property type="term" value="F:DNA binding"/>
    <property type="evidence" value="ECO:0007669"/>
    <property type="project" value="InterPro"/>
</dbReference>
<dbReference type="Gene3D" id="3.40.10.10">
    <property type="entry name" value="DNA Methylphosphotriester Repair Domain"/>
    <property type="match status" value="1"/>
</dbReference>
<dbReference type="InterPro" id="IPR004026">
    <property type="entry name" value="Ada_DNA_repair_Zn-bd"/>
</dbReference>
<dbReference type="Gene3D" id="3.60.15.10">
    <property type="entry name" value="Ribonuclease Z/Hydroxyacylglutathione hydrolase-like"/>
    <property type="match status" value="1"/>
</dbReference>
<dbReference type="InterPro" id="IPR036866">
    <property type="entry name" value="RibonucZ/Hydroxyglut_hydro"/>
</dbReference>
<dbReference type="InterPro" id="IPR035681">
    <property type="entry name" value="ComA-like_MBL"/>
</dbReference>
<dbReference type="AlphaFoldDB" id="A0AAE3HHV8"/>
<comment type="caution">
    <text evidence="3">The sequence shown here is derived from an EMBL/GenBank/DDBJ whole genome shotgun (WGS) entry which is preliminary data.</text>
</comment>
<protein>
    <submittedName>
        <fullName evidence="3">MBL fold metallo-hydrolase</fullName>
    </submittedName>
</protein>
<dbReference type="GO" id="GO:0006281">
    <property type="term" value="P:DNA repair"/>
    <property type="evidence" value="ECO:0007669"/>
    <property type="project" value="InterPro"/>
</dbReference>
<evidence type="ECO:0000313" key="4">
    <source>
        <dbReference type="Proteomes" id="UP001205748"/>
    </source>
</evidence>
<accession>A0AAE3HHV8</accession>
<dbReference type="CDD" id="cd07731">
    <property type="entry name" value="ComA-like_MBL-fold"/>
    <property type="match status" value="1"/>
</dbReference>
<dbReference type="GO" id="GO:0008270">
    <property type="term" value="F:zinc ion binding"/>
    <property type="evidence" value="ECO:0007669"/>
    <property type="project" value="InterPro"/>
</dbReference>
<evidence type="ECO:0000313" key="3">
    <source>
        <dbReference type="EMBL" id="MCR1899724.1"/>
    </source>
</evidence>
<dbReference type="PANTHER" id="PTHR30619:SF7">
    <property type="entry name" value="BETA-LACTAMASE DOMAIN PROTEIN"/>
    <property type="match status" value="1"/>
</dbReference>
<dbReference type="GO" id="GO:0006355">
    <property type="term" value="P:regulation of DNA-templated transcription"/>
    <property type="evidence" value="ECO:0007669"/>
    <property type="project" value="InterPro"/>
</dbReference>
<name>A0AAE3HHV8_9FIRM</name>
<evidence type="ECO:0000256" key="1">
    <source>
        <dbReference type="ARBA" id="ARBA00023159"/>
    </source>
</evidence>
<dbReference type="PANTHER" id="PTHR30619">
    <property type="entry name" value="DNA INTERNALIZATION/COMPETENCE PROTEIN COMEC/REC2"/>
    <property type="match status" value="1"/>
</dbReference>
<dbReference type="Pfam" id="PF00753">
    <property type="entry name" value="Lactamase_B"/>
    <property type="match status" value="1"/>
</dbReference>
<dbReference type="InterPro" id="IPR052159">
    <property type="entry name" value="Competence_DNA_uptake"/>
</dbReference>
<sequence>MDVGQGDALLIQKDGQNMLIDAGENKYGKTVYDYLQKNGVTKLDYVIGTHPHSDHIGGLDDVINGFEIGKVIMPKVSHNTKTFEDVLVAIEKKGLKITSPVVGDSYDLGEAKWTVLAPNGEKYDNLNDYSVVIRLEYENNSFLFTGDAEKQSEEEILKGDISLASEVLKVGHHGSASSTTDDFLERVNPKTAIISLATDNSYGHPHKEIIEKLEKNNIKTYRTDTHGTIVASGDGKTITFEINNFSKEDPQSSAKDSREYIGNKNSQVFHSKECNQLPQEENRVYFKDKKQAKDQGYRPHSVCIP</sequence>
<dbReference type="InterPro" id="IPR035451">
    <property type="entry name" value="Ada-like_dom_sf"/>
</dbReference>
<dbReference type="GO" id="GO:0008168">
    <property type="term" value="F:methyltransferase activity"/>
    <property type="evidence" value="ECO:0007669"/>
    <property type="project" value="InterPro"/>
</dbReference>
<gene>
    <name evidence="3" type="ORF">NSA47_12125</name>
</gene>
<dbReference type="InterPro" id="IPR001279">
    <property type="entry name" value="Metallo-B-lactamas"/>
</dbReference>
<keyword evidence="4" id="KW-1185">Reference proteome</keyword>
<dbReference type="EMBL" id="JANKAS010000012">
    <property type="protein sequence ID" value="MCR1899724.1"/>
    <property type="molecule type" value="Genomic_DNA"/>
</dbReference>
<proteinExistence type="predicted"/>
<evidence type="ECO:0000259" key="2">
    <source>
        <dbReference type="SMART" id="SM00849"/>
    </source>
</evidence>
<dbReference type="Pfam" id="PF02805">
    <property type="entry name" value="Ada_Zn_binding"/>
    <property type="match status" value="1"/>
</dbReference>
<dbReference type="SMART" id="SM00849">
    <property type="entry name" value="Lactamase_B"/>
    <property type="match status" value="1"/>
</dbReference>
<feature type="domain" description="Metallo-beta-lactamase" evidence="2">
    <location>
        <begin position="5"/>
        <end position="198"/>
    </location>
</feature>
<reference evidence="3" key="1">
    <citation type="submission" date="2022-07" db="EMBL/GenBank/DDBJ databases">
        <title>Enhanced cultured diversity of the mouse gut microbiota enables custom-made synthetic communities.</title>
        <authorList>
            <person name="Afrizal A."/>
        </authorList>
    </citation>
    <scope>NUCLEOTIDE SEQUENCE</scope>
    <source>
        <strain evidence="3">DSM 28593</strain>
    </source>
</reference>